<evidence type="ECO:0000313" key="3">
    <source>
        <dbReference type="Proteomes" id="UP001190700"/>
    </source>
</evidence>
<dbReference type="SUPFAM" id="SSF49777">
    <property type="entry name" value="PEBP-like"/>
    <property type="match status" value="1"/>
</dbReference>
<accession>A0AAE0BXW1</accession>
<feature type="chain" id="PRO_5042080108" evidence="1">
    <location>
        <begin position="23"/>
        <end position="218"/>
    </location>
</feature>
<reference evidence="2 3" key="1">
    <citation type="journal article" date="2015" name="Genome Biol. Evol.">
        <title>Comparative Genomics of a Bacterivorous Green Alga Reveals Evolutionary Causalities and Consequences of Phago-Mixotrophic Mode of Nutrition.</title>
        <authorList>
            <person name="Burns J.A."/>
            <person name="Paasch A."/>
            <person name="Narechania A."/>
            <person name="Kim E."/>
        </authorList>
    </citation>
    <scope>NUCLEOTIDE SEQUENCE [LARGE SCALE GENOMIC DNA]</scope>
    <source>
        <strain evidence="2 3">PLY_AMNH</strain>
    </source>
</reference>
<organism evidence="2 3">
    <name type="scientific">Cymbomonas tetramitiformis</name>
    <dbReference type="NCBI Taxonomy" id="36881"/>
    <lineage>
        <taxon>Eukaryota</taxon>
        <taxon>Viridiplantae</taxon>
        <taxon>Chlorophyta</taxon>
        <taxon>Pyramimonadophyceae</taxon>
        <taxon>Pyramimonadales</taxon>
        <taxon>Pyramimonadaceae</taxon>
        <taxon>Cymbomonas</taxon>
    </lineage>
</organism>
<dbReference type="EMBL" id="LGRX02032584">
    <property type="protein sequence ID" value="KAK3243885.1"/>
    <property type="molecule type" value="Genomic_DNA"/>
</dbReference>
<dbReference type="InterPro" id="IPR036610">
    <property type="entry name" value="PEBP-like_sf"/>
</dbReference>
<dbReference type="Pfam" id="PF01161">
    <property type="entry name" value="PBP"/>
    <property type="match status" value="1"/>
</dbReference>
<proteinExistence type="predicted"/>
<evidence type="ECO:0000256" key="1">
    <source>
        <dbReference type="SAM" id="SignalP"/>
    </source>
</evidence>
<dbReference type="InterPro" id="IPR008914">
    <property type="entry name" value="PEBP"/>
</dbReference>
<gene>
    <name evidence="2" type="ORF">CYMTET_46483</name>
</gene>
<protein>
    <submittedName>
        <fullName evidence="2">Uncharacterized protein</fullName>
    </submittedName>
</protein>
<comment type="caution">
    <text evidence="2">The sequence shown here is derived from an EMBL/GenBank/DDBJ whole genome shotgun (WGS) entry which is preliminary data.</text>
</comment>
<dbReference type="InterPro" id="IPR035810">
    <property type="entry name" value="PEBP_euk"/>
</dbReference>
<keyword evidence="3" id="KW-1185">Reference proteome</keyword>
<name>A0AAE0BXW1_9CHLO</name>
<feature type="signal peptide" evidence="1">
    <location>
        <begin position="1"/>
        <end position="22"/>
    </location>
</feature>
<dbReference type="Proteomes" id="UP001190700">
    <property type="component" value="Unassembled WGS sequence"/>
</dbReference>
<dbReference type="AlphaFoldDB" id="A0AAE0BXW1"/>
<dbReference type="CDD" id="cd00866">
    <property type="entry name" value="PEBP_euk"/>
    <property type="match status" value="1"/>
</dbReference>
<sequence length="218" mass="24048">MTKSYAMLPLLMLMSFTGILHGARLPFNSSELKLKLPVGCSDPPLGVSYQIKYYSGIVNCGNLLLESDIGGTHPWIPPAITFPMDDAPGSLYTLIYFDPYVNVPKNGSWPDCGTECTGTKAPARHWVVGNIEVAMLKTGNLSAATTVSAFKGPSPPFGSHPYAQFLFKQSGTKKIDFTRLPSPTGIYNWDILGFLSQYRLEDIVAYNWHVTQHTEPRQ</sequence>
<evidence type="ECO:0000313" key="2">
    <source>
        <dbReference type="EMBL" id="KAK3243885.1"/>
    </source>
</evidence>
<keyword evidence="1" id="KW-0732">Signal</keyword>
<dbReference type="Gene3D" id="3.90.280.10">
    <property type="entry name" value="PEBP-like"/>
    <property type="match status" value="1"/>
</dbReference>